<dbReference type="EMBL" id="FNBL01000020">
    <property type="protein sequence ID" value="SDG43175.1"/>
    <property type="molecule type" value="Genomic_DNA"/>
</dbReference>
<reference evidence="1 2" key="1">
    <citation type="submission" date="2016-10" db="EMBL/GenBank/DDBJ databases">
        <authorList>
            <person name="de Groot N.N."/>
        </authorList>
    </citation>
    <scope>NUCLEOTIDE SEQUENCE [LARGE SCALE GENOMIC DNA]</scope>
    <source>
        <strain evidence="1 2">DSM 27375</strain>
    </source>
</reference>
<protein>
    <submittedName>
        <fullName evidence="1">Uncharacterized protein</fullName>
    </submittedName>
</protein>
<dbReference type="RefSeq" id="WP_074647346.1">
    <property type="nucleotide sequence ID" value="NZ_FNBL01000020.1"/>
</dbReference>
<evidence type="ECO:0000313" key="1">
    <source>
        <dbReference type="EMBL" id="SDG43175.1"/>
    </source>
</evidence>
<dbReference type="OrthoDB" id="7856051at2"/>
<evidence type="ECO:0000313" key="2">
    <source>
        <dbReference type="Proteomes" id="UP000182284"/>
    </source>
</evidence>
<organism evidence="1 2">
    <name type="scientific">Celeribacter baekdonensis</name>
    <dbReference type="NCBI Taxonomy" id="875171"/>
    <lineage>
        <taxon>Bacteria</taxon>
        <taxon>Pseudomonadati</taxon>
        <taxon>Pseudomonadota</taxon>
        <taxon>Alphaproteobacteria</taxon>
        <taxon>Rhodobacterales</taxon>
        <taxon>Roseobacteraceae</taxon>
        <taxon>Celeribacter</taxon>
    </lineage>
</organism>
<name>A0A1G7U695_9RHOB</name>
<sequence>MGAARNYLDIAGDTVFVFADGEAKGVHHSELLDLMRRSRSLAEVRKRFMASRSNLIETLDHFGYDFDTLLEEQFREGYRDAALAKLHRVDPKWIADKRQALGFPNAPGRTRVEFSVDEIMRAYDAAGSFVGAAALLGINRKTFKKLYLWALENGLQIEHRSSASAERLAALQEKARALGITTTLTEAELKAFMDDQWGEGD</sequence>
<dbReference type="Proteomes" id="UP000182284">
    <property type="component" value="Unassembled WGS sequence"/>
</dbReference>
<proteinExistence type="predicted"/>
<dbReference type="AlphaFoldDB" id="A0A1G7U695"/>
<gene>
    <name evidence="1" type="ORF">SAMN04488117_12029</name>
</gene>
<accession>A0A1G7U695</accession>